<dbReference type="GO" id="GO:0009117">
    <property type="term" value="P:nucleotide metabolic process"/>
    <property type="evidence" value="ECO:0007669"/>
    <property type="project" value="UniProtKB-KW"/>
</dbReference>
<dbReference type="PIRSF" id="PIRSF006305">
    <property type="entry name" value="Maf"/>
    <property type="match status" value="1"/>
</dbReference>
<dbReference type="PANTHER" id="PTHR43213">
    <property type="entry name" value="BIFUNCTIONAL DTTP/UTP PYROPHOSPHATASE/METHYLTRANSFERASE PROTEIN-RELATED"/>
    <property type="match status" value="1"/>
</dbReference>
<feature type="site" description="Important for substrate specificity" evidence="3">
    <location>
        <position position="16"/>
    </location>
</feature>
<reference evidence="4 5" key="1">
    <citation type="journal article" date="2016" name="Nat. Commun.">
        <title>Thousands of microbial genomes shed light on interconnected biogeochemical processes in an aquifer system.</title>
        <authorList>
            <person name="Anantharaman K."/>
            <person name="Brown C.T."/>
            <person name="Hug L.A."/>
            <person name="Sharon I."/>
            <person name="Castelle C.J."/>
            <person name="Probst A.J."/>
            <person name="Thomas B.C."/>
            <person name="Singh A."/>
            <person name="Wilkins M.J."/>
            <person name="Karaoz U."/>
            <person name="Brodie E.L."/>
            <person name="Williams K.H."/>
            <person name="Hubbard S.S."/>
            <person name="Banfield J.F."/>
        </authorList>
    </citation>
    <scope>NUCLEOTIDE SEQUENCE [LARGE SCALE GENOMIC DNA]</scope>
</reference>
<evidence type="ECO:0000313" key="4">
    <source>
        <dbReference type="EMBL" id="OGC35255.1"/>
    </source>
</evidence>
<comment type="subcellular location">
    <subcellularLocation>
        <location evidence="3">Cytoplasm</location>
    </subcellularLocation>
</comment>
<evidence type="ECO:0000256" key="1">
    <source>
        <dbReference type="ARBA" id="ARBA00001968"/>
    </source>
</evidence>
<name>A0A1F4TRA7_UNCSA</name>
<protein>
    <recommendedName>
        <fullName evidence="3">dTTP/UTP pyrophosphatase</fullName>
        <shortName evidence="3">dTTPase/UTPase</shortName>
        <ecNumber evidence="3">3.6.1.9</ecNumber>
    </recommendedName>
    <alternativeName>
        <fullName evidence="3">Nucleoside triphosphate pyrophosphatase</fullName>
    </alternativeName>
    <alternativeName>
        <fullName evidence="3">Nucleotide pyrophosphatase</fullName>
        <shortName evidence="3">Nucleotide PPase</shortName>
    </alternativeName>
</protein>
<keyword evidence="3" id="KW-0963">Cytoplasm</keyword>
<dbReference type="GO" id="GO:0036218">
    <property type="term" value="F:dTTP diphosphatase activity"/>
    <property type="evidence" value="ECO:0007669"/>
    <property type="project" value="RHEA"/>
</dbReference>
<dbReference type="EC" id="3.6.1.9" evidence="3"/>
<dbReference type="HAMAP" id="MF_00528">
    <property type="entry name" value="Maf"/>
    <property type="match status" value="1"/>
</dbReference>
<comment type="similarity">
    <text evidence="3">Belongs to the Maf family. YhdE subfamily.</text>
</comment>
<comment type="catalytic activity">
    <reaction evidence="3">
        <text>dTTP + H2O = dTMP + diphosphate + H(+)</text>
        <dbReference type="Rhea" id="RHEA:28534"/>
        <dbReference type="ChEBI" id="CHEBI:15377"/>
        <dbReference type="ChEBI" id="CHEBI:15378"/>
        <dbReference type="ChEBI" id="CHEBI:33019"/>
        <dbReference type="ChEBI" id="CHEBI:37568"/>
        <dbReference type="ChEBI" id="CHEBI:63528"/>
        <dbReference type="EC" id="3.6.1.9"/>
    </reaction>
</comment>
<comment type="cofactor">
    <cofactor evidence="1 3">
        <name>a divalent metal cation</name>
        <dbReference type="ChEBI" id="CHEBI:60240"/>
    </cofactor>
</comment>
<proteinExistence type="inferred from homology"/>
<feature type="site" description="Important for substrate specificity" evidence="3">
    <location>
        <position position="158"/>
    </location>
</feature>
<sequence length="194" mass="21076">MPKKKLVMVLASASPRRKKLLKKIVKKFKIVTSQVKETKIKANTPLGFAVKAALAKAEDVAKKQKDALVVGADTIVVLGNKILGKPKTKKEAVAMLKSLAGKTHQVITGIAVVDTETGEKATDYEITKVKMKKVTDQNILDYVASGKPMDKAGAYGIQEIEQSFGINIKGDYDNVVGLPVKKLKSLIQYVKVNK</sequence>
<keyword evidence="2 3" id="KW-0378">Hydrolase</keyword>
<dbReference type="AlphaFoldDB" id="A0A1F4TRA7"/>
<organism evidence="4 5">
    <name type="scientific">candidate division WOR-1 bacterium RIFOXYC2_FULL_41_25</name>
    <dbReference type="NCBI Taxonomy" id="1802586"/>
    <lineage>
        <taxon>Bacteria</taxon>
        <taxon>Bacillati</taxon>
        <taxon>Saganbacteria</taxon>
    </lineage>
</organism>
<feature type="active site" description="Proton acceptor" evidence="3">
    <location>
        <position position="73"/>
    </location>
</feature>
<comment type="caution">
    <text evidence="4">The sequence shown here is derived from an EMBL/GenBank/DDBJ whole genome shotgun (WGS) entry which is preliminary data.</text>
</comment>
<evidence type="ECO:0000313" key="5">
    <source>
        <dbReference type="Proteomes" id="UP000177309"/>
    </source>
</evidence>
<dbReference type="PANTHER" id="PTHR43213:SF5">
    <property type="entry name" value="BIFUNCTIONAL DTTP_UTP PYROPHOSPHATASE_METHYLTRANSFERASE PROTEIN-RELATED"/>
    <property type="match status" value="1"/>
</dbReference>
<dbReference type="Proteomes" id="UP000177309">
    <property type="component" value="Unassembled WGS sequence"/>
</dbReference>
<dbReference type="SUPFAM" id="SSF52972">
    <property type="entry name" value="ITPase-like"/>
    <property type="match status" value="1"/>
</dbReference>
<dbReference type="Pfam" id="PF02545">
    <property type="entry name" value="Maf"/>
    <property type="match status" value="1"/>
</dbReference>
<comment type="function">
    <text evidence="3">Nucleoside triphosphate pyrophosphatase that hydrolyzes dTTP and UTP. May have a dual role in cell division arrest and in preventing the incorporation of modified nucleotides into cellular nucleic acids.</text>
</comment>
<dbReference type="NCBIfam" id="TIGR00172">
    <property type="entry name" value="maf"/>
    <property type="match status" value="1"/>
</dbReference>
<evidence type="ECO:0000256" key="2">
    <source>
        <dbReference type="ARBA" id="ARBA00022801"/>
    </source>
</evidence>
<dbReference type="InterPro" id="IPR003697">
    <property type="entry name" value="Maf-like"/>
</dbReference>
<comment type="caution">
    <text evidence="3">Lacks conserved residue(s) required for the propagation of feature annotation.</text>
</comment>
<dbReference type="EMBL" id="MEUI01000005">
    <property type="protein sequence ID" value="OGC35255.1"/>
    <property type="molecule type" value="Genomic_DNA"/>
</dbReference>
<dbReference type="CDD" id="cd00555">
    <property type="entry name" value="Maf"/>
    <property type="match status" value="1"/>
</dbReference>
<feature type="site" description="Important for substrate specificity" evidence="3">
    <location>
        <position position="74"/>
    </location>
</feature>
<accession>A0A1F4TRA7</accession>
<dbReference type="GO" id="GO:0036221">
    <property type="term" value="F:UTP diphosphatase activity"/>
    <property type="evidence" value="ECO:0007669"/>
    <property type="project" value="RHEA"/>
</dbReference>
<comment type="catalytic activity">
    <reaction evidence="3">
        <text>UTP + H2O = UMP + diphosphate + H(+)</text>
        <dbReference type="Rhea" id="RHEA:29395"/>
        <dbReference type="ChEBI" id="CHEBI:15377"/>
        <dbReference type="ChEBI" id="CHEBI:15378"/>
        <dbReference type="ChEBI" id="CHEBI:33019"/>
        <dbReference type="ChEBI" id="CHEBI:46398"/>
        <dbReference type="ChEBI" id="CHEBI:57865"/>
        <dbReference type="EC" id="3.6.1.9"/>
    </reaction>
</comment>
<dbReference type="GO" id="GO:0005737">
    <property type="term" value="C:cytoplasm"/>
    <property type="evidence" value="ECO:0007669"/>
    <property type="project" value="UniProtKB-SubCell"/>
</dbReference>
<evidence type="ECO:0000256" key="3">
    <source>
        <dbReference type="HAMAP-Rule" id="MF_00528"/>
    </source>
</evidence>
<keyword evidence="3" id="KW-0546">Nucleotide metabolism</keyword>
<dbReference type="InterPro" id="IPR029001">
    <property type="entry name" value="ITPase-like_fam"/>
</dbReference>
<dbReference type="Gene3D" id="3.90.950.10">
    <property type="match status" value="1"/>
</dbReference>
<gene>
    <name evidence="4" type="ORF">A2462_08445</name>
</gene>